<feature type="domain" description="WYL" evidence="1">
    <location>
        <begin position="122"/>
        <end position="187"/>
    </location>
</feature>
<evidence type="ECO:0000313" key="4">
    <source>
        <dbReference type="EMBL" id="RJY06781.1"/>
    </source>
</evidence>
<organism evidence="4 5">
    <name type="scientific">Parashewanella spongiae</name>
    <dbReference type="NCBI Taxonomy" id="342950"/>
    <lineage>
        <taxon>Bacteria</taxon>
        <taxon>Pseudomonadati</taxon>
        <taxon>Pseudomonadota</taxon>
        <taxon>Gammaproteobacteria</taxon>
        <taxon>Alteromonadales</taxon>
        <taxon>Shewanellaceae</taxon>
        <taxon>Parashewanella</taxon>
    </lineage>
</organism>
<keyword evidence="5" id="KW-1185">Reference proteome</keyword>
<feature type="domain" description="DNA-binding transcriptional repressor CapW winged helix-turn-helix" evidence="3">
    <location>
        <begin position="12"/>
        <end position="82"/>
    </location>
</feature>
<dbReference type="PANTHER" id="PTHR34580:SF3">
    <property type="entry name" value="PROTEIN PAFB"/>
    <property type="match status" value="1"/>
</dbReference>
<dbReference type="Pfam" id="PF26107">
    <property type="entry name" value="BrxR_CTD"/>
    <property type="match status" value="1"/>
</dbReference>
<dbReference type="PIRSF" id="PIRSF015558">
    <property type="entry name" value="Txn_reg_DeoR_prd"/>
    <property type="match status" value="1"/>
</dbReference>
<dbReference type="InterPro" id="IPR016634">
    <property type="entry name" value="CapW-like"/>
</dbReference>
<feature type="domain" description="DNA-binding transcriptional repressor CapW C-terminal dimerisation" evidence="2">
    <location>
        <begin position="209"/>
        <end position="275"/>
    </location>
</feature>
<dbReference type="RefSeq" id="WP_121854876.1">
    <property type="nucleotide sequence ID" value="NZ_CP037952.1"/>
</dbReference>
<dbReference type="InterPro" id="IPR059019">
    <property type="entry name" value="WHD_CapW"/>
</dbReference>
<dbReference type="InterPro" id="IPR051534">
    <property type="entry name" value="CBASS_pafABC_assoc_protein"/>
</dbReference>
<dbReference type="OrthoDB" id="6400324at2"/>
<evidence type="ECO:0000259" key="1">
    <source>
        <dbReference type="Pfam" id="PF13280"/>
    </source>
</evidence>
<dbReference type="Pfam" id="PF13280">
    <property type="entry name" value="WYL"/>
    <property type="match status" value="1"/>
</dbReference>
<dbReference type="Pfam" id="PF26109">
    <property type="entry name" value="WHD_BrxR"/>
    <property type="match status" value="1"/>
</dbReference>
<dbReference type="PANTHER" id="PTHR34580">
    <property type="match status" value="1"/>
</dbReference>
<dbReference type="AlphaFoldDB" id="A0A3A6U247"/>
<evidence type="ECO:0000313" key="5">
    <source>
        <dbReference type="Proteomes" id="UP000273022"/>
    </source>
</evidence>
<comment type="caution">
    <text evidence="4">The sequence shown here is derived from an EMBL/GenBank/DDBJ whole genome shotgun (WGS) entry which is preliminary data.</text>
</comment>
<accession>A0A3A6U247</accession>
<name>A0A3A6U247_9GAMM</name>
<protein>
    <submittedName>
        <fullName evidence="4">WYL domain-containing protein</fullName>
    </submittedName>
</protein>
<proteinExistence type="predicted"/>
<evidence type="ECO:0000259" key="3">
    <source>
        <dbReference type="Pfam" id="PF26109"/>
    </source>
</evidence>
<dbReference type="Proteomes" id="UP000273022">
    <property type="component" value="Unassembled WGS sequence"/>
</dbReference>
<dbReference type="InterPro" id="IPR059020">
    <property type="entry name" value="CapW_CTD"/>
</dbReference>
<dbReference type="EMBL" id="QYYH01000152">
    <property type="protein sequence ID" value="RJY06781.1"/>
    <property type="molecule type" value="Genomic_DNA"/>
</dbReference>
<sequence length="290" mass="32640">MAELTLDELSFEQKQRLAFIDFSLQYFGHISVQDLVSKFAAGLAATNQDFHIYRCLAKDNMQLNQQSHQYFRLPSFAALFNHDAGSVLHGLAKGFGDGLSQSVAPSQVCFDAISLIHPDTNVIATIMRAIQHQKAIRVTYVSTSSGESQREIVPHALVNNGQRWHIRGYDRVHKRFADFVITRIKNINGSDSEVKTEERSDADLNWQKMVLLKLIPHPSLTYPEAIELDYQMKDGELVIHSRSALAGYLLRQWSVDCSKSHHFNSGVCQLALKNHNILQDIEHTSIAPGA</sequence>
<evidence type="ECO:0000259" key="2">
    <source>
        <dbReference type="Pfam" id="PF26107"/>
    </source>
</evidence>
<dbReference type="InterPro" id="IPR026881">
    <property type="entry name" value="WYL_dom"/>
</dbReference>
<reference evidence="4 5" key="1">
    <citation type="submission" date="2018-09" db="EMBL/GenBank/DDBJ databases">
        <title>Phylogeny of the Shewanellaceae, and recommendation for two new genera, Pseudoshewanella and Parashewanella.</title>
        <authorList>
            <person name="Wang G."/>
        </authorList>
    </citation>
    <scope>NUCLEOTIDE SEQUENCE [LARGE SCALE GENOMIC DNA]</scope>
    <source>
        <strain evidence="4 5">KCTC 22492</strain>
    </source>
</reference>
<dbReference type="PROSITE" id="PS52050">
    <property type="entry name" value="WYL"/>
    <property type="match status" value="1"/>
</dbReference>
<gene>
    <name evidence="4" type="ORF">D5R81_17325</name>
</gene>